<dbReference type="SUPFAM" id="SSF57850">
    <property type="entry name" value="RING/U-box"/>
    <property type="match status" value="1"/>
</dbReference>
<dbReference type="InterPro" id="IPR001870">
    <property type="entry name" value="B30.2/SPRY"/>
</dbReference>
<evidence type="ECO:0000259" key="10">
    <source>
        <dbReference type="PROSITE" id="PS50089"/>
    </source>
</evidence>
<dbReference type="SMART" id="SM00336">
    <property type="entry name" value="BBOX"/>
    <property type="match status" value="2"/>
</dbReference>
<dbReference type="Gene3D" id="4.10.830.40">
    <property type="match status" value="1"/>
</dbReference>
<dbReference type="Gene3D" id="2.60.120.920">
    <property type="match status" value="1"/>
</dbReference>
<proteinExistence type="inferred from homology"/>
<name>A0A8D0EEZ9_SALMN</name>
<dbReference type="InterPro" id="IPR000315">
    <property type="entry name" value="Znf_B-box"/>
</dbReference>
<dbReference type="InterPro" id="IPR001841">
    <property type="entry name" value="Znf_RING"/>
</dbReference>
<dbReference type="AlphaFoldDB" id="A0A8D0EEZ9"/>
<dbReference type="PROSITE" id="PS50089">
    <property type="entry name" value="ZF_RING_2"/>
    <property type="match status" value="1"/>
</dbReference>
<dbReference type="PROSITE" id="PS50119">
    <property type="entry name" value="ZF_BBOX"/>
    <property type="match status" value="1"/>
</dbReference>
<keyword evidence="14" id="KW-1185">Reference proteome</keyword>
<dbReference type="Pfam" id="PF00643">
    <property type="entry name" value="zf-B_box"/>
    <property type="match status" value="1"/>
</dbReference>
<keyword evidence="6" id="KW-0862">Zinc</keyword>
<dbReference type="Pfam" id="PF13445">
    <property type="entry name" value="zf-RING_UBOX"/>
    <property type="match status" value="1"/>
</dbReference>
<dbReference type="SMART" id="SM00449">
    <property type="entry name" value="SPRY"/>
    <property type="match status" value="1"/>
</dbReference>
<dbReference type="Pfam" id="PF25600">
    <property type="entry name" value="TRIM_CC"/>
    <property type="match status" value="1"/>
</dbReference>
<dbReference type="SUPFAM" id="SSF57845">
    <property type="entry name" value="B-box zinc-binding domain"/>
    <property type="match status" value="1"/>
</dbReference>
<dbReference type="Ensembl" id="ENSSMRT00000035306.1">
    <property type="protein sequence ID" value="ENSSMRP00000030265.1"/>
    <property type="gene ID" value="ENSSMRG00000023209.1"/>
</dbReference>
<dbReference type="PROSITE" id="PS50188">
    <property type="entry name" value="B302_SPRY"/>
    <property type="match status" value="1"/>
</dbReference>
<dbReference type="InterPro" id="IPR003877">
    <property type="entry name" value="SPRY_dom"/>
</dbReference>
<dbReference type="InterPro" id="IPR013320">
    <property type="entry name" value="ConA-like_dom_sf"/>
</dbReference>
<dbReference type="SMART" id="SM00184">
    <property type="entry name" value="RING"/>
    <property type="match status" value="1"/>
</dbReference>
<evidence type="ECO:0000256" key="6">
    <source>
        <dbReference type="ARBA" id="ARBA00022833"/>
    </source>
</evidence>
<comment type="similarity">
    <text evidence="1">Belongs to the ohanin/vespryn family.</text>
</comment>
<dbReference type="InterPro" id="IPR027370">
    <property type="entry name" value="Znf-RING_euk"/>
</dbReference>
<dbReference type="GO" id="GO:0008270">
    <property type="term" value="F:zinc ion binding"/>
    <property type="evidence" value="ECO:0007669"/>
    <property type="project" value="UniProtKB-KW"/>
</dbReference>
<dbReference type="Proteomes" id="UP000694421">
    <property type="component" value="Unplaced"/>
</dbReference>
<keyword evidence="3" id="KW-0528">Neurotoxin</keyword>
<dbReference type="InterPro" id="IPR013083">
    <property type="entry name" value="Znf_RING/FYVE/PHD"/>
</dbReference>
<keyword evidence="4" id="KW-0479">Metal-binding</keyword>
<protein>
    <submittedName>
        <fullName evidence="13">Uncharacterized protein</fullName>
    </submittedName>
</protein>
<evidence type="ECO:0000256" key="9">
    <source>
        <dbReference type="PROSITE-ProRule" id="PRU00024"/>
    </source>
</evidence>
<dbReference type="CDD" id="cd19769">
    <property type="entry name" value="Bbox2_TRIM16-like"/>
    <property type="match status" value="1"/>
</dbReference>
<dbReference type="InterPro" id="IPR017907">
    <property type="entry name" value="Znf_RING_CS"/>
</dbReference>
<evidence type="ECO:0000256" key="3">
    <source>
        <dbReference type="ARBA" id="ARBA00022699"/>
    </source>
</evidence>
<dbReference type="Pfam" id="PF00622">
    <property type="entry name" value="SPRY"/>
    <property type="match status" value="1"/>
</dbReference>
<reference evidence="13" key="2">
    <citation type="submission" date="2025-09" db="UniProtKB">
        <authorList>
            <consortium name="Ensembl"/>
        </authorList>
    </citation>
    <scope>IDENTIFICATION</scope>
</reference>
<dbReference type="PANTHER" id="PTHR25465">
    <property type="entry name" value="B-BOX DOMAIN CONTAINING"/>
    <property type="match status" value="1"/>
</dbReference>
<evidence type="ECO:0000313" key="13">
    <source>
        <dbReference type="Ensembl" id="ENSSMRP00000030265.1"/>
    </source>
</evidence>
<comment type="function">
    <text evidence="8">Neurotoxin that produces dose-dependent hypolocomotion and hyperalgesia in mice. May directly act on the central nervous system, as it is 6500-fold more potent when administered intracerebroventricularly than intraperitoneal.</text>
</comment>
<evidence type="ECO:0000259" key="11">
    <source>
        <dbReference type="PROSITE" id="PS50119"/>
    </source>
</evidence>
<dbReference type="SUPFAM" id="SSF49899">
    <property type="entry name" value="Concanavalin A-like lectins/glucanases"/>
    <property type="match status" value="1"/>
</dbReference>
<evidence type="ECO:0000313" key="14">
    <source>
        <dbReference type="Proteomes" id="UP000694421"/>
    </source>
</evidence>
<reference evidence="13" key="1">
    <citation type="submission" date="2025-08" db="UniProtKB">
        <authorList>
            <consortium name="Ensembl"/>
        </authorList>
    </citation>
    <scope>IDENTIFICATION</scope>
</reference>
<evidence type="ECO:0000256" key="1">
    <source>
        <dbReference type="ARBA" id="ARBA00009651"/>
    </source>
</evidence>
<sequence length="611" mass="70027">MNTNFIFLEDNIVCPICLEVFREPVTTACGHNFCMDCLQDYWDHQALIGECPYCPQCREPFNSRPQLRKNITLGEIAMRFTREDAQRSRRLAGPTDVPCDFCSPRKLKAIKSCLQCMAALCETHIRSHYEDNTFKNHQLIEPLSDLKANMCLKHRKLLELFCKMEGEFICQLCVREEHKNHEAVPLKEDRTRKEVSVLISHNPPHVTDLQLPTASDIVKTARDEVNRAFAEVMKEIKRLQTKVMDFIDQEERSALVGMGNSIQHRQNQLTDLQKQNLWLATLMDDPSDHQFLQVESSSSDHWITIACILWSYLQVPSISQRVYGFGMCFAFSGYFSPGLLLFNFTFSSSSCETDYCVLNFDANSANEELFLFKETHSVLNMGILLENYLKPSQGFNHWPQLLCTRSLCEGCHYWEAEISNAWLCLGVTYSYRHRTEKTCMLYLIGRNSNSWCLEWDSAKFSVWHNNVQTIVQGNYYKTIGVLLDYAAGSLTFYGITNTTNLIYRFLTTFTEPLYPAAMVSSGASITLKHTLYTSLTLHSLGTSFFPHSGVPVNVPPSQEVCRIALLHISVDCKNNTKKRRQSQASPITPTQAAVKQKLEEPLEEWCTVLYL</sequence>
<dbReference type="GeneTree" id="ENSGT00940000162951"/>
<dbReference type="CDD" id="cd19802">
    <property type="entry name" value="Bbox1_TRIM8-like"/>
    <property type="match status" value="1"/>
</dbReference>
<dbReference type="InterPro" id="IPR043136">
    <property type="entry name" value="B30.2/SPRY_sf"/>
</dbReference>
<keyword evidence="7" id="KW-0391">Immunity</keyword>
<evidence type="ECO:0000256" key="2">
    <source>
        <dbReference type="ARBA" id="ARBA00022588"/>
    </source>
</evidence>
<keyword evidence="2" id="KW-0399">Innate immunity</keyword>
<accession>A0A8D0EEZ9</accession>
<dbReference type="PRINTS" id="PR01407">
    <property type="entry name" value="BUTYPHLNCDUF"/>
</dbReference>
<evidence type="ECO:0000256" key="7">
    <source>
        <dbReference type="ARBA" id="ARBA00022859"/>
    </source>
</evidence>
<dbReference type="InterPro" id="IPR058030">
    <property type="entry name" value="TRIM8/14/16/25/29/45/65_CC"/>
</dbReference>
<evidence type="ECO:0000259" key="12">
    <source>
        <dbReference type="PROSITE" id="PS50188"/>
    </source>
</evidence>
<feature type="domain" description="B box-type" evidence="11">
    <location>
        <begin position="146"/>
        <end position="186"/>
    </location>
</feature>
<keyword evidence="5 9" id="KW-0863">Zinc-finger</keyword>
<organism evidence="13 14">
    <name type="scientific">Salvator merianae</name>
    <name type="common">Argentine black and white tegu</name>
    <name type="synonym">Tupinambis merianae</name>
    <dbReference type="NCBI Taxonomy" id="96440"/>
    <lineage>
        <taxon>Eukaryota</taxon>
        <taxon>Metazoa</taxon>
        <taxon>Chordata</taxon>
        <taxon>Craniata</taxon>
        <taxon>Vertebrata</taxon>
        <taxon>Euteleostomi</taxon>
        <taxon>Lepidosauria</taxon>
        <taxon>Squamata</taxon>
        <taxon>Bifurcata</taxon>
        <taxon>Unidentata</taxon>
        <taxon>Episquamata</taxon>
        <taxon>Laterata</taxon>
        <taxon>Teiioidea</taxon>
        <taxon>Teiidae</taxon>
        <taxon>Salvator</taxon>
    </lineage>
</organism>
<dbReference type="GO" id="GO:0045087">
    <property type="term" value="P:innate immune response"/>
    <property type="evidence" value="ECO:0007669"/>
    <property type="project" value="UniProtKB-KW"/>
</dbReference>
<feature type="domain" description="B30.2/SPRY" evidence="12">
    <location>
        <begin position="338"/>
        <end position="536"/>
    </location>
</feature>
<evidence type="ECO:0000256" key="4">
    <source>
        <dbReference type="ARBA" id="ARBA00022723"/>
    </source>
</evidence>
<dbReference type="InterPro" id="IPR051051">
    <property type="entry name" value="E3_ubiq-ligase_TRIM/RNF"/>
</dbReference>
<evidence type="ECO:0000256" key="8">
    <source>
        <dbReference type="ARBA" id="ARBA00034460"/>
    </source>
</evidence>
<dbReference type="Gene3D" id="3.30.40.10">
    <property type="entry name" value="Zinc/RING finger domain, C3HC4 (zinc finger)"/>
    <property type="match status" value="1"/>
</dbReference>
<dbReference type="Gene3D" id="3.30.160.60">
    <property type="entry name" value="Classic Zinc Finger"/>
    <property type="match status" value="1"/>
</dbReference>
<dbReference type="PROSITE" id="PS00518">
    <property type="entry name" value="ZF_RING_1"/>
    <property type="match status" value="1"/>
</dbReference>
<dbReference type="InterPro" id="IPR003879">
    <property type="entry name" value="Butyrophylin_SPRY"/>
</dbReference>
<dbReference type="PANTHER" id="PTHR25465:SF41">
    <property type="entry name" value="E3 UBIQUITIN-PROTEIN LIGASE RNF135"/>
    <property type="match status" value="1"/>
</dbReference>
<keyword evidence="3" id="KW-0800">Toxin</keyword>
<feature type="domain" description="RING-type" evidence="10">
    <location>
        <begin position="14"/>
        <end position="58"/>
    </location>
</feature>
<evidence type="ECO:0000256" key="5">
    <source>
        <dbReference type="ARBA" id="ARBA00022771"/>
    </source>
</evidence>